<accession>A0A6J7X5L5</accession>
<organism evidence="1">
    <name type="scientific">uncultured Caudovirales phage</name>
    <dbReference type="NCBI Taxonomy" id="2100421"/>
    <lineage>
        <taxon>Viruses</taxon>
        <taxon>Duplodnaviria</taxon>
        <taxon>Heunggongvirae</taxon>
        <taxon>Uroviricota</taxon>
        <taxon>Caudoviricetes</taxon>
        <taxon>Peduoviridae</taxon>
        <taxon>Maltschvirus</taxon>
        <taxon>Maltschvirus maltsch</taxon>
    </lineage>
</organism>
<reference evidence="1" key="1">
    <citation type="submission" date="2020-05" db="EMBL/GenBank/DDBJ databases">
        <authorList>
            <person name="Chiriac C."/>
            <person name="Salcher M."/>
            <person name="Ghai R."/>
            <person name="Kavagutti S V."/>
        </authorList>
    </citation>
    <scope>NUCLEOTIDE SEQUENCE</scope>
</reference>
<dbReference type="Gene3D" id="3.60.20.10">
    <property type="entry name" value="Glutamine Phosphoribosylpyrophosphate, subunit 1, domain 1"/>
    <property type="match status" value="1"/>
</dbReference>
<evidence type="ECO:0000313" key="1">
    <source>
        <dbReference type="EMBL" id="CAB5222593.1"/>
    </source>
</evidence>
<dbReference type="SUPFAM" id="SSF56235">
    <property type="entry name" value="N-terminal nucleophile aminohydrolases (Ntn hydrolases)"/>
    <property type="match status" value="1"/>
</dbReference>
<name>A0A6J7X5L5_9CAUD</name>
<sequence length="306" mass="34583">MCIAIYKPEDKVLSLATLKECYTSNPDGAGFMYAENKKLHIEKGFFSFQSFYDAFKKHETKQTVIHFRIKTHGKIDTTNCHPFAVNNAIGFVHNGIISGFGDANHSDTIGFNQSILQPLVSKWGNLALFQDPIIDLIEGRIGYSKLVFLDRHGNHKIMNEHKGTWDDGVWYSNNSYKPYVAPVTTYDWKDSKYDWRKNVTTIKNVALPKPNLIAVGTMVELLEDVADPATLTVYETGELCEIVAVNKDFTCDLMHDDYKGKASFLYNVPYHSLSFVDEFEDDSIDPVGIPAYHNYASPSLLKGKSK</sequence>
<gene>
    <name evidence="1" type="ORF">UFOVP369_19</name>
</gene>
<dbReference type="EMBL" id="LR798315">
    <property type="protein sequence ID" value="CAB5222593.1"/>
    <property type="molecule type" value="Genomic_DNA"/>
</dbReference>
<protein>
    <submittedName>
        <fullName evidence="1">Gn_AT_II domain containing protein</fullName>
    </submittedName>
</protein>
<dbReference type="InterPro" id="IPR029055">
    <property type="entry name" value="Ntn_hydrolases_N"/>
</dbReference>
<proteinExistence type="predicted"/>